<dbReference type="Pfam" id="PF08323">
    <property type="entry name" value="Glyco_transf_5"/>
    <property type="match status" value="1"/>
</dbReference>
<dbReference type="AlphaFoldDB" id="A0A8J2BMH1"/>
<comment type="caution">
    <text evidence="11">The sequence shown here is derived from an EMBL/GenBank/DDBJ whole genome shotgun (WGS) entry which is preliminary data.</text>
</comment>
<dbReference type="GO" id="GO:0004373">
    <property type="term" value="F:alpha-1,4-glucan glucosyltransferase (UDP-glucose donor) activity"/>
    <property type="evidence" value="ECO:0007669"/>
    <property type="project" value="InterPro"/>
</dbReference>
<comment type="similarity">
    <text evidence="4 8">Belongs to the glycosyltransferase 1 family. Bacterial/plant glycogen synthase subfamily.</text>
</comment>
<comment type="catalytic activity">
    <reaction evidence="1 8">
        <text>[(1-&gt;4)-alpha-D-glucosyl](n) + ADP-alpha-D-glucose = [(1-&gt;4)-alpha-D-glucosyl](n+1) + ADP + H(+)</text>
        <dbReference type="Rhea" id="RHEA:18189"/>
        <dbReference type="Rhea" id="RHEA-COMP:9584"/>
        <dbReference type="Rhea" id="RHEA-COMP:9587"/>
        <dbReference type="ChEBI" id="CHEBI:15378"/>
        <dbReference type="ChEBI" id="CHEBI:15444"/>
        <dbReference type="ChEBI" id="CHEBI:57498"/>
        <dbReference type="ChEBI" id="CHEBI:456216"/>
        <dbReference type="EC" id="2.4.1.21"/>
    </reaction>
</comment>
<dbReference type="PANTHER" id="PTHR45825">
    <property type="entry name" value="GRANULE-BOUND STARCH SYNTHASE 1, CHLOROPLASTIC/AMYLOPLASTIC"/>
    <property type="match status" value="1"/>
</dbReference>
<evidence type="ECO:0000256" key="6">
    <source>
        <dbReference type="ARBA" id="ARBA00022679"/>
    </source>
</evidence>
<comment type="function">
    <text evidence="2 8">Synthesizes alpha-1,4-glucan chains using ADP-glucose.</text>
</comment>
<evidence type="ECO:0000313" key="11">
    <source>
        <dbReference type="EMBL" id="CAF0699027.1"/>
    </source>
</evidence>
<evidence type="ECO:0000313" key="12">
    <source>
        <dbReference type="Proteomes" id="UP000663859"/>
    </source>
</evidence>
<dbReference type="InterPro" id="IPR013534">
    <property type="entry name" value="Starch_synth_cat_dom"/>
</dbReference>
<dbReference type="Gene3D" id="3.40.50.2000">
    <property type="entry name" value="Glycogen Phosphorylase B"/>
    <property type="match status" value="2"/>
</dbReference>
<feature type="binding site" evidence="8">
    <location>
        <position position="24"/>
    </location>
    <ligand>
        <name>ADP-alpha-D-glucose</name>
        <dbReference type="ChEBI" id="CHEBI:57498"/>
    </ligand>
</feature>
<reference evidence="11" key="1">
    <citation type="submission" date="2021-02" db="EMBL/GenBank/DDBJ databases">
        <authorList>
            <person name="Cremers G."/>
            <person name="Picone N."/>
        </authorList>
    </citation>
    <scope>NUCLEOTIDE SEQUENCE</scope>
    <source>
        <strain evidence="11">PQ17</strain>
    </source>
</reference>
<proteinExistence type="inferred from homology"/>
<dbReference type="EMBL" id="CAJNOB010000023">
    <property type="protein sequence ID" value="CAF0699027.1"/>
    <property type="molecule type" value="Genomic_DNA"/>
</dbReference>
<dbReference type="Proteomes" id="UP000663859">
    <property type="component" value="Unassembled WGS sequence"/>
</dbReference>
<comment type="pathway">
    <text evidence="3 8">Glycan biosynthesis; glycogen biosynthesis.</text>
</comment>
<dbReference type="PANTHER" id="PTHR45825:SF11">
    <property type="entry name" value="ALPHA AMYLASE DOMAIN-CONTAINING PROTEIN"/>
    <property type="match status" value="1"/>
</dbReference>
<dbReference type="GO" id="GO:0005978">
    <property type="term" value="P:glycogen biosynthetic process"/>
    <property type="evidence" value="ECO:0007669"/>
    <property type="project" value="UniProtKB-UniRule"/>
</dbReference>
<evidence type="ECO:0000256" key="8">
    <source>
        <dbReference type="HAMAP-Rule" id="MF_00484"/>
    </source>
</evidence>
<keyword evidence="12" id="KW-1185">Reference proteome</keyword>
<dbReference type="HAMAP" id="MF_00484">
    <property type="entry name" value="Glycogen_synth"/>
    <property type="match status" value="1"/>
</dbReference>
<evidence type="ECO:0000256" key="1">
    <source>
        <dbReference type="ARBA" id="ARBA00001478"/>
    </source>
</evidence>
<feature type="domain" description="Starch synthase catalytic" evidence="10">
    <location>
        <begin position="12"/>
        <end position="244"/>
    </location>
</feature>
<dbReference type="InterPro" id="IPR001296">
    <property type="entry name" value="Glyco_trans_1"/>
</dbReference>
<gene>
    <name evidence="8 11" type="primary">glgA</name>
    <name evidence="11" type="ORF">MPNT_30100</name>
</gene>
<keyword evidence="7 8" id="KW-0320">Glycogen biosynthesis</keyword>
<dbReference type="InterPro" id="IPR011835">
    <property type="entry name" value="GS/SS"/>
</dbReference>
<dbReference type="SUPFAM" id="SSF53756">
    <property type="entry name" value="UDP-Glycosyltransferase/glycogen phosphorylase"/>
    <property type="match status" value="1"/>
</dbReference>
<keyword evidence="6 8" id="KW-0808">Transferase</keyword>
<evidence type="ECO:0000259" key="10">
    <source>
        <dbReference type="Pfam" id="PF08323"/>
    </source>
</evidence>
<keyword evidence="5 8" id="KW-0328">Glycosyltransferase</keyword>
<dbReference type="EC" id="2.4.1.21" evidence="8"/>
<accession>A0A8J2BMH1</accession>
<name>A0A8J2BMH1_9BACT</name>
<organism evidence="11 12">
    <name type="scientific">Candidatus Methylacidithermus pantelleriae</name>
    <dbReference type="NCBI Taxonomy" id="2744239"/>
    <lineage>
        <taxon>Bacteria</taxon>
        <taxon>Pseudomonadati</taxon>
        <taxon>Verrucomicrobiota</taxon>
        <taxon>Methylacidiphilae</taxon>
        <taxon>Methylacidiphilales</taxon>
        <taxon>Methylacidiphilaceae</taxon>
        <taxon>Candidatus Methylacidithermus</taxon>
    </lineage>
</organism>
<dbReference type="NCBIfam" id="NF001899">
    <property type="entry name" value="PRK00654.1-2"/>
    <property type="match status" value="1"/>
</dbReference>
<dbReference type="UniPathway" id="UPA00164"/>
<dbReference type="CDD" id="cd03791">
    <property type="entry name" value="GT5_Glycogen_synthase_DULL1-like"/>
    <property type="match status" value="1"/>
</dbReference>
<evidence type="ECO:0000256" key="3">
    <source>
        <dbReference type="ARBA" id="ARBA00004964"/>
    </source>
</evidence>
<evidence type="ECO:0000259" key="9">
    <source>
        <dbReference type="Pfam" id="PF00534"/>
    </source>
</evidence>
<dbReference type="Pfam" id="PF00534">
    <property type="entry name" value="Glycos_transf_1"/>
    <property type="match status" value="1"/>
</dbReference>
<feature type="domain" description="Glycosyl transferase family 1" evidence="9">
    <location>
        <begin position="298"/>
        <end position="439"/>
    </location>
</feature>
<dbReference type="NCBIfam" id="TIGR02095">
    <property type="entry name" value="glgA"/>
    <property type="match status" value="1"/>
</dbReference>
<protein>
    <recommendedName>
        <fullName evidence="8">Glycogen synthase</fullName>
        <ecNumber evidence="8">2.4.1.21</ecNumber>
    </recommendedName>
    <alternativeName>
        <fullName evidence="8">Starch [bacterial glycogen] synthase</fullName>
    </alternativeName>
</protein>
<evidence type="ECO:0000256" key="2">
    <source>
        <dbReference type="ARBA" id="ARBA00002764"/>
    </source>
</evidence>
<evidence type="ECO:0000256" key="4">
    <source>
        <dbReference type="ARBA" id="ARBA00010281"/>
    </source>
</evidence>
<evidence type="ECO:0000256" key="7">
    <source>
        <dbReference type="ARBA" id="ARBA00023056"/>
    </source>
</evidence>
<dbReference type="GO" id="GO:0009011">
    <property type="term" value="F:alpha-1,4-glucan glucosyltransferase (ADP-glucose donor) activity"/>
    <property type="evidence" value="ECO:0007669"/>
    <property type="project" value="UniProtKB-UniRule"/>
</dbReference>
<evidence type="ECO:0000256" key="5">
    <source>
        <dbReference type="ARBA" id="ARBA00022676"/>
    </source>
</evidence>
<sequence>MLACTHPFSMVILFAATELAPYAKTGGLADVLASLPSALGSRGHQVRICLPFYRRAIRKLRSLQSMGIELEVVLGRTKHVAHLWRGQTSDSPPLLLIEKDEFFDRSYLYGPPGRDYADNASRFFFFSKAVVQIAQRLSPRPDVLHLHDWHTGLAAVIARRECPQIKTVFTIHNIAYQGKFPAADFELTNLPWEYFTPEGIEFYGQINCLKAGIVFSNRVTTVSPRHAQEIQSPGGGHGLEGVLQAHRQKLVGILNGADYRRWNPATDRKIPASFDAGHLKGKEICKEVLCRELGFPSHTDPLFLFLGRLVEQKGVELLLQATPYLLSWGSQIAVLGTGTPKWEKALEELSRQNPDRLHLQFRFSERLAHRFLAGADFLLMPSAFEPCGLTQMYALRYGTLPIAHATGGLADTIQDAIEPFETGTGFLFSPYELPAFLSACQRALRVYQDPSTLVGLRKRAMGKIFSWDEAALQYEAIYQDP</sequence>